<gene>
    <name evidence="1" type="ORF">SLEP1_g16112</name>
</gene>
<comment type="caution">
    <text evidence="1">The sequence shown here is derived from an EMBL/GenBank/DDBJ whole genome shotgun (WGS) entry which is preliminary data.</text>
</comment>
<dbReference type="EMBL" id="BPVZ01000021">
    <property type="protein sequence ID" value="GKV03871.1"/>
    <property type="molecule type" value="Genomic_DNA"/>
</dbReference>
<name>A0AAV5IZ09_9ROSI</name>
<evidence type="ECO:0000313" key="2">
    <source>
        <dbReference type="Proteomes" id="UP001054252"/>
    </source>
</evidence>
<keyword evidence="2" id="KW-1185">Reference proteome</keyword>
<protein>
    <submittedName>
        <fullName evidence="1">Uncharacterized protein</fullName>
    </submittedName>
</protein>
<sequence length="54" mass="6429">MLSLCCREQWENFVKSRELASVLAKLWKSEYCSRRDHCSWVLFIGTVHTPRVDN</sequence>
<accession>A0AAV5IZ09</accession>
<reference evidence="1 2" key="1">
    <citation type="journal article" date="2021" name="Commun. Biol.">
        <title>The genome of Shorea leprosula (Dipterocarpaceae) highlights the ecological relevance of drought in aseasonal tropical rainforests.</title>
        <authorList>
            <person name="Ng K.K.S."/>
            <person name="Kobayashi M.J."/>
            <person name="Fawcett J.A."/>
            <person name="Hatakeyama M."/>
            <person name="Paape T."/>
            <person name="Ng C.H."/>
            <person name="Ang C.C."/>
            <person name="Tnah L.H."/>
            <person name="Lee C.T."/>
            <person name="Nishiyama T."/>
            <person name="Sese J."/>
            <person name="O'Brien M.J."/>
            <person name="Copetti D."/>
            <person name="Mohd Noor M.I."/>
            <person name="Ong R.C."/>
            <person name="Putra M."/>
            <person name="Sireger I.Z."/>
            <person name="Indrioko S."/>
            <person name="Kosugi Y."/>
            <person name="Izuno A."/>
            <person name="Isagi Y."/>
            <person name="Lee S.L."/>
            <person name="Shimizu K.K."/>
        </authorList>
    </citation>
    <scope>NUCLEOTIDE SEQUENCE [LARGE SCALE GENOMIC DNA]</scope>
    <source>
        <strain evidence="1">214</strain>
    </source>
</reference>
<proteinExistence type="predicted"/>
<dbReference type="AlphaFoldDB" id="A0AAV5IZ09"/>
<organism evidence="1 2">
    <name type="scientific">Rubroshorea leprosula</name>
    <dbReference type="NCBI Taxonomy" id="152421"/>
    <lineage>
        <taxon>Eukaryota</taxon>
        <taxon>Viridiplantae</taxon>
        <taxon>Streptophyta</taxon>
        <taxon>Embryophyta</taxon>
        <taxon>Tracheophyta</taxon>
        <taxon>Spermatophyta</taxon>
        <taxon>Magnoliopsida</taxon>
        <taxon>eudicotyledons</taxon>
        <taxon>Gunneridae</taxon>
        <taxon>Pentapetalae</taxon>
        <taxon>rosids</taxon>
        <taxon>malvids</taxon>
        <taxon>Malvales</taxon>
        <taxon>Dipterocarpaceae</taxon>
        <taxon>Rubroshorea</taxon>
    </lineage>
</organism>
<dbReference type="Proteomes" id="UP001054252">
    <property type="component" value="Unassembled WGS sequence"/>
</dbReference>
<evidence type="ECO:0000313" key="1">
    <source>
        <dbReference type="EMBL" id="GKV03871.1"/>
    </source>
</evidence>